<evidence type="ECO:0000313" key="6">
    <source>
        <dbReference type="EMBL" id="ABJ04888.1"/>
    </source>
</evidence>
<name>Q07T46_RHOP5</name>
<evidence type="ECO:0000256" key="2">
    <source>
        <dbReference type="ARBA" id="ARBA00022692"/>
    </source>
</evidence>
<keyword evidence="4 5" id="KW-0472">Membrane</keyword>
<protein>
    <submittedName>
        <fullName evidence="6">Isoprenylcysteine carboxyl methyltransferase</fullName>
    </submittedName>
</protein>
<dbReference type="eggNOG" id="COG2020">
    <property type="taxonomic scope" value="Bacteria"/>
</dbReference>
<organism evidence="6">
    <name type="scientific">Rhodopseudomonas palustris (strain BisA53)</name>
    <dbReference type="NCBI Taxonomy" id="316055"/>
    <lineage>
        <taxon>Bacteria</taxon>
        <taxon>Pseudomonadati</taxon>
        <taxon>Pseudomonadota</taxon>
        <taxon>Alphaproteobacteria</taxon>
        <taxon>Hyphomicrobiales</taxon>
        <taxon>Nitrobacteraceae</taxon>
        <taxon>Rhodopseudomonas</taxon>
    </lineage>
</organism>
<keyword evidence="2 5" id="KW-0812">Transmembrane</keyword>
<dbReference type="Gene3D" id="1.20.120.1630">
    <property type="match status" value="1"/>
</dbReference>
<evidence type="ECO:0000256" key="1">
    <source>
        <dbReference type="ARBA" id="ARBA00004127"/>
    </source>
</evidence>
<keyword evidence="6" id="KW-0808">Transferase</keyword>
<feature type="transmembrane region" description="Helical" evidence="5">
    <location>
        <begin position="100"/>
        <end position="125"/>
    </location>
</feature>
<dbReference type="PANTHER" id="PTHR12714">
    <property type="entry name" value="PROTEIN-S ISOPRENYLCYSTEINE O-METHYLTRANSFERASE"/>
    <property type="match status" value="1"/>
</dbReference>
<dbReference type="STRING" id="316055.RPE_0932"/>
<reference evidence="6" key="1">
    <citation type="submission" date="2006-09" db="EMBL/GenBank/DDBJ databases">
        <title>Complete sequence of Rhodopseudomonas palustris BisA53.</title>
        <authorList>
            <consortium name="US DOE Joint Genome Institute"/>
            <person name="Copeland A."/>
            <person name="Lucas S."/>
            <person name="Lapidus A."/>
            <person name="Barry K."/>
            <person name="Detter J.C."/>
            <person name="Glavina del Rio T."/>
            <person name="Hammon N."/>
            <person name="Israni S."/>
            <person name="Dalin E."/>
            <person name="Tice H."/>
            <person name="Pitluck S."/>
            <person name="Chain P."/>
            <person name="Malfatti S."/>
            <person name="Shin M."/>
            <person name="Vergez L."/>
            <person name="Schmutz J."/>
            <person name="Larimer F."/>
            <person name="Land M."/>
            <person name="Hauser L."/>
            <person name="Pelletier D.A."/>
            <person name="Kyrpides N."/>
            <person name="Kim E."/>
            <person name="Harwood C.S."/>
            <person name="Oda Y."/>
            <person name="Richardson P."/>
        </authorList>
    </citation>
    <scope>NUCLEOTIDE SEQUENCE [LARGE SCALE GENOMIC DNA]</scope>
    <source>
        <strain evidence="6">BisA53</strain>
    </source>
</reference>
<dbReference type="GO" id="GO:0012505">
    <property type="term" value="C:endomembrane system"/>
    <property type="evidence" value="ECO:0007669"/>
    <property type="project" value="UniProtKB-SubCell"/>
</dbReference>
<feature type="transmembrane region" description="Helical" evidence="5">
    <location>
        <begin position="12"/>
        <end position="33"/>
    </location>
</feature>
<dbReference type="GO" id="GO:0008168">
    <property type="term" value="F:methyltransferase activity"/>
    <property type="evidence" value="ECO:0007669"/>
    <property type="project" value="UniProtKB-KW"/>
</dbReference>
<accession>Q07T46</accession>
<dbReference type="KEGG" id="rpe:RPE_0932"/>
<sequence>MPTDRTDRPNRLPWPPMLMAAIAGAAILLGGAWPLPSFDGAVPTLLGIVLVAIGLCLDIWAIVTMRGADTNVLPHRAADLLVTWGPFRFSRNPIYLGNTLLLIGIGIAGGNYWFVLGGLLSALLVDRLAIRREESHLAARFGEAWTSYAEKTPRWLF</sequence>
<dbReference type="GO" id="GO:0032259">
    <property type="term" value="P:methylation"/>
    <property type="evidence" value="ECO:0007669"/>
    <property type="project" value="UniProtKB-KW"/>
</dbReference>
<evidence type="ECO:0000256" key="4">
    <source>
        <dbReference type="ARBA" id="ARBA00023136"/>
    </source>
</evidence>
<dbReference type="OrthoDB" id="9811969at2"/>
<keyword evidence="3 5" id="KW-1133">Transmembrane helix</keyword>
<keyword evidence="6" id="KW-0489">Methyltransferase</keyword>
<dbReference type="AlphaFoldDB" id="Q07T46"/>
<dbReference type="HOGENOM" id="CLU_065200_4_0_5"/>
<feature type="transmembrane region" description="Helical" evidence="5">
    <location>
        <begin position="45"/>
        <end position="63"/>
    </location>
</feature>
<dbReference type="Pfam" id="PF04191">
    <property type="entry name" value="PEMT"/>
    <property type="match status" value="1"/>
</dbReference>
<comment type="subcellular location">
    <subcellularLocation>
        <location evidence="1">Endomembrane system</location>
        <topology evidence="1">Multi-pass membrane protein</topology>
    </subcellularLocation>
</comment>
<evidence type="ECO:0000256" key="5">
    <source>
        <dbReference type="SAM" id="Phobius"/>
    </source>
</evidence>
<gene>
    <name evidence="6" type="ordered locus">RPE_0932</name>
</gene>
<proteinExistence type="predicted"/>
<dbReference type="InterPro" id="IPR007318">
    <property type="entry name" value="Phopholipid_MeTrfase"/>
</dbReference>
<dbReference type="PANTHER" id="PTHR12714:SF24">
    <property type="entry name" value="SLR1182 PROTEIN"/>
    <property type="match status" value="1"/>
</dbReference>
<dbReference type="EMBL" id="CP000463">
    <property type="protein sequence ID" value="ABJ04888.1"/>
    <property type="molecule type" value="Genomic_DNA"/>
</dbReference>
<evidence type="ECO:0000256" key="3">
    <source>
        <dbReference type="ARBA" id="ARBA00022989"/>
    </source>
</evidence>